<gene>
    <name evidence="2" type="ORF">O4213_19360</name>
</gene>
<dbReference type="InterPro" id="IPR034660">
    <property type="entry name" value="DinB/YfiT-like"/>
</dbReference>
<dbReference type="NCBIfam" id="TIGR03086">
    <property type="entry name" value="TIGR03086 family metal-binding protein"/>
    <property type="match status" value="1"/>
</dbReference>
<dbReference type="InterPro" id="IPR024344">
    <property type="entry name" value="MDMPI_metal-binding"/>
</dbReference>
<keyword evidence="3" id="KW-1185">Reference proteome</keyword>
<dbReference type="Proteomes" id="UP001067235">
    <property type="component" value="Unassembled WGS sequence"/>
</dbReference>
<protein>
    <submittedName>
        <fullName evidence="2">TIGR03086 family metal-binding protein</fullName>
    </submittedName>
</protein>
<dbReference type="RefSeq" id="WP_301572928.1">
    <property type="nucleotide sequence ID" value="NZ_JAPWIE010000005.1"/>
</dbReference>
<proteinExistence type="predicted"/>
<sequence length="189" mass="20215">MIDFRAASDALADLITQVDDEDLARATPCESYTVSDLLMHIDEGATGFTAAAGGETSSPAVRAIEDDASRNQIADHVLDLAKAWAEPRAWDGDSDLAGLELPNETWGKIAMTEVIVHGWDLAAATNRGFVPPESVVLACHEHVEGFLTEAPLPELWGEPVAADETLPLLDRTVAIAGRDPRSWHLAPPA</sequence>
<accession>A0ABT4MZN9</accession>
<dbReference type="SUPFAM" id="SSF109854">
    <property type="entry name" value="DinB/YfiT-like putative metalloenzymes"/>
    <property type="match status" value="1"/>
</dbReference>
<name>A0ABT4MZN9_GORRU</name>
<evidence type="ECO:0000313" key="2">
    <source>
        <dbReference type="EMBL" id="MCZ4552160.1"/>
    </source>
</evidence>
<comment type="caution">
    <text evidence="2">The sequence shown here is derived from an EMBL/GenBank/DDBJ whole genome shotgun (WGS) entry which is preliminary data.</text>
</comment>
<evidence type="ECO:0000313" key="3">
    <source>
        <dbReference type="Proteomes" id="UP001067235"/>
    </source>
</evidence>
<dbReference type="InterPro" id="IPR017517">
    <property type="entry name" value="Maleyloyr_isom"/>
</dbReference>
<reference evidence="2" key="1">
    <citation type="submission" date="2022-12" db="EMBL/GenBank/DDBJ databases">
        <authorList>
            <person name="Krivoruchko A.V."/>
            <person name="Elkin A."/>
        </authorList>
    </citation>
    <scope>NUCLEOTIDE SEQUENCE</scope>
    <source>
        <strain evidence="2">IEGM 1388</strain>
    </source>
</reference>
<dbReference type="NCBIfam" id="TIGR03083">
    <property type="entry name" value="maleylpyruvate isomerase family mycothiol-dependent enzyme"/>
    <property type="match status" value="1"/>
</dbReference>
<dbReference type="Pfam" id="PF11716">
    <property type="entry name" value="MDMPI_N"/>
    <property type="match status" value="1"/>
</dbReference>
<organism evidence="2 3">
    <name type="scientific">Gordonia rubripertincta</name>
    <name type="common">Rhodococcus corallinus</name>
    <dbReference type="NCBI Taxonomy" id="36822"/>
    <lineage>
        <taxon>Bacteria</taxon>
        <taxon>Bacillati</taxon>
        <taxon>Actinomycetota</taxon>
        <taxon>Actinomycetes</taxon>
        <taxon>Mycobacteriales</taxon>
        <taxon>Gordoniaceae</taxon>
        <taxon>Gordonia</taxon>
    </lineage>
</organism>
<evidence type="ECO:0000259" key="1">
    <source>
        <dbReference type="Pfam" id="PF11716"/>
    </source>
</evidence>
<dbReference type="Gene3D" id="1.20.120.450">
    <property type="entry name" value="dinb family like domain"/>
    <property type="match status" value="1"/>
</dbReference>
<dbReference type="InterPro" id="IPR017520">
    <property type="entry name" value="CHP03086"/>
</dbReference>
<dbReference type="EMBL" id="JAPWIE010000005">
    <property type="protein sequence ID" value="MCZ4552160.1"/>
    <property type="molecule type" value="Genomic_DNA"/>
</dbReference>
<feature type="domain" description="Mycothiol-dependent maleylpyruvate isomerase metal-binding" evidence="1">
    <location>
        <begin position="4"/>
        <end position="122"/>
    </location>
</feature>